<accession>Q0F0M5</accession>
<name>Q0F0M5_9PROT</name>
<keyword evidence="2" id="KW-1185">Reference proteome</keyword>
<comment type="caution">
    <text evidence="1">The sequence shown here is derived from an EMBL/GenBank/DDBJ whole genome shotgun (WGS) entry which is preliminary data.</text>
</comment>
<dbReference type="RefSeq" id="WP_009851625.1">
    <property type="nucleotide sequence ID" value="NZ_DS022295.1"/>
</dbReference>
<reference evidence="1 2" key="1">
    <citation type="submission" date="2006-09" db="EMBL/GenBank/DDBJ databases">
        <authorList>
            <person name="Emerson D."/>
            <person name="Ferriera S."/>
            <person name="Johnson J."/>
            <person name="Kravitz S."/>
            <person name="Halpern A."/>
            <person name="Remington K."/>
            <person name="Beeson K."/>
            <person name="Tran B."/>
            <person name="Rogers Y.-H."/>
            <person name="Friedman R."/>
            <person name="Venter J.C."/>
        </authorList>
    </citation>
    <scope>NUCLEOTIDE SEQUENCE [LARGE SCALE GENOMIC DNA]</scope>
    <source>
        <strain evidence="1 2">PV-1</strain>
    </source>
</reference>
<dbReference type="EMBL" id="AATS01000004">
    <property type="protein sequence ID" value="EAU55003.1"/>
    <property type="molecule type" value="Genomic_DNA"/>
</dbReference>
<dbReference type="AlphaFoldDB" id="Q0F0M5"/>
<protein>
    <submittedName>
        <fullName evidence="1">Uncharacterized protein</fullName>
    </submittedName>
</protein>
<evidence type="ECO:0000313" key="2">
    <source>
        <dbReference type="Proteomes" id="UP000005297"/>
    </source>
</evidence>
<evidence type="ECO:0000313" key="1">
    <source>
        <dbReference type="EMBL" id="EAU55003.1"/>
    </source>
</evidence>
<proteinExistence type="predicted"/>
<sequence>MLKRRAATHHKAAAGKPRISVAEQEQPVFRQLQQIAADNHARLIIGWSGLPANGDGSYAWMKQWAAANGTGFIDWHPAEQSVVAAIPSLTPGNPHSGGHYRSWVQHLIARAYAEAIRRQ</sequence>
<dbReference type="InParanoid" id="Q0F0M5"/>
<gene>
    <name evidence="1" type="ORF">SPV1_06659</name>
</gene>
<dbReference type="HOGENOM" id="CLU_2058556_0_0_0"/>
<dbReference type="Proteomes" id="UP000005297">
    <property type="component" value="Unassembled WGS sequence"/>
</dbReference>
<dbReference type="STRING" id="314344.AL013_02115"/>
<dbReference type="eggNOG" id="ENOG502ZNZY">
    <property type="taxonomic scope" value="Bacteria"/>
</dbReference>
<organism evidence="1 2">
    <name type="scientific">Mariprofundus ferrooxydans PV-1</name>
    <dbReference type="NCBI Taxonomy" id="314345"/>
    <lineage>
        <taxon>Bacteria</taxon>
        <taxon>Pseudomonadati</taxon>
        <taxon>Pseudomonadota</taxon>
        <taxon>Candidatius Mariprofundia</taxon>
        <taxon>Mariprofundales</taxon>
        <taxon>Mariprofundaceae</taxon>
        <taxon>Mariprofundus</taxon>
    </lineage>
</organism>